<evidence type="ECO:0000313" key="3">
    <source>
        <dbReference type="Proteomes" id="UP000016856"/>
    </source>
</evidence>
<accession>U5CK33</accession>
<name>U5CK33_CALSX</name>
<evidence type="ECO:0000256" key="1">
    <source>
        <dbReference type="ARBA" id="ARBA00022649"/>
    </source>
</evidence>
<organism evidence="2 3">
    <name type="scientific">Caldanaerobacter subterraneus subsp. yonseiensis KB-1</name>
    <dbReference type="NCBI Taxonomy" id="1388761"/>
    <lineage>
        <taxon>Bacteria</taxon>
        <taxon>Bacillati</taxon>
        <taxon>Bacillota</taxon>
        <taxon>Clostridia</taxon>
        <taxon>Thermoanaerobacterales</taxon>
        <taxon>Thermoanaerobacteraceae</taxon>
        <taxon>Caldanaerobacter</taxon>
    </lineage>
</organism>
<dbReference type="SUPFAM" id="SSF143011">
    <property type="entry name" value="RelE-like"/>
    <property type="match status" value="1"/>
</dbReference>
<dbReference type="PANTHER" id="PTHR38813">
    <property type="match status" value="1"/>
</dbReference>
<dbReference type="InterPro" id="IPR007712">
    <property type="entry name" value="RelE/ParE_toxin"/>
</dbReference>
<reference evidence="2 3" key="1">
    <citation type="journal article" date="2013" name="Genome Announc.">
        <title>Draft Genome Sequence of an Anaerobic and Extremophilic Bacterium, Caldanaerobacter yonseiensis, Isolated from a Geothermal Hot Stream.</title>
        <authorList>
            <person name="Lee S.J."/>
            <person name="Lee Y.J."/>
            <person name="Park G.S."/>
            <person name="Kim B.C."/>
            <person name="Lee S.J."/>
            <person name="Shin J.H."/>
            <person name="Lee D.W."/>
        </authorList>
    </citation>
    <scope>NUCLEOTIDE SEQUENCE [LARGE SCALE GENOMIC DNA]</scope>
    <source>
        <strain evidence="2 3">KB-1</strain>
    </source>
</reference>
<comment type="caution">
    <text evidence="2">The sequence shown here is derived from an EMBL/GenBank/DDBJ whole genome shotgun (WGS) entry which is preliminary data.</text>
</comment>
<dbReference type="InterPro" id="IPR052747">
    <property type="entry name" value="TA_system_RelE_toxin"/>
</dbReference>
<dbReference type="Pfam" id="PF05016">
    <property type="entry name" value="ParE_toxin"/>
    <property type="match status" value="1"/>
</dbReference>
<gene>
    <name evidence="2" type="ORF">O163_00510</name>
</gene>
<keyword evidence="1" id="KW-1277">Toxin-antitoxin system</keyword>
<dbReference type="Gene3D" id="3.30.2310.20">
    <property type="entry name" value="RelE-like"/>
    <property type="match status" value="1"/>
</dbReference>
<dbReference type="InterPro" id="IPR035093">
    <property type="entry name" value="RelE/ParE_toxin_dom_sf"/>
</dbReference>
<proteinExistence type="predicted"/>
<dbReference type="Proteomes" id="UP000016856">
    <property type="component" value="Unassembled WGS sequence"/>
</dbReference>
<dbReference type="EMBL" id="AXDC01000002">
    <property type="protein sequence ID" value="ERM93290.1"/>
    <property type="molecule type" value="Genomic_DNA"/>
</dbReference>
<dbReference type="PANTHER" id="PTHR38813:SF1">
    <property type="entry name" value="TOXIN RELE1-RELATED"/>
    <property type="match status" value="1"/>
</dbReference>
<dbReference type="PATRIC" id="fig|1388761.3.peg.104"/>
<sequence>MGKNYEIEFSKKAAKFFKTQPPQQQKKLAQVINKLPNGDVKFLKGYSNLYRLKVGDCRIIFTIDENEELIRILVIGNRGDVYKKL</sequence>
<dbReference type="AlphaFoldDB" id="U5CK33"/>
<dbReference type="RefSeq" id="WP_022587048.1">
    <property type="nucleotide sequence ID" value="NZ_AXDC01000002.1"/>
</dbReference>
<protein>
    <submittedName>
        <fullName evidence="2">Plasmid stabilization protein</fullName>
    </submittedName>
</protein>
<evidence type="ECO:0000313" key="2">
    <source>
        <dbReference type="EMBL" id="ERM93290.1"/>
    </source>
</evidence>